<name>A0A7W4YWI2_9HYPH</name>
<dbReference type="Pfam" id="PF05940">
    <property type="entry name" value="NnrS"/>
    <property type="match status" value="1"/>
</dbReference>
<sequence>MAPIPRLRDYSGPALLSYGFRPFFLFGSLYAGLSILAWLPMFYGELQLSTAFVPRDWHIHEMLYGYLPAIITGFLLTAVPNWTGRMPLQGRPLLVLLLTWVVGRIAVTASARIGWEAAAIIDNAFLFLVAAAMGREILKGKNWRNLKVLIAIVILAAGNIVFHIEANLAGGAEYGIRFGIASTMMLIMLIGGRIVPSFTRNWLARENPGRLPAPFGHFDVASMIAAGIALLMWIGFPDWTVTGAALIAAGALQVVRLGRWAGERTWRDRLVLILHIGYAFVPLGFILVGLSSLRLMPSGAGIHAWTGGAIGVMTLAVMSRASLGHTGRALVASTTTQILYLLLVIGAVARICAAIHPGFSDTLLHVAAASWAGAFLGFSLTYWTVFTRPRVGN</sequence>
<keyword evidence="1" id="KW-0472">Membrane</keyword>
<proteinExistence type="predicted"/>
<evidence type="ECO:0000256" key="1">
    <source>
        <dbReference type="SAM" id="Phobius"/>
    </source>
</evidence>
<dbReference type="EMBL" id="JACHWB010000001">
    <property type="protein sequence ID" value="MBB3018199.1"/>
    <property type="molecule type" value="Genomic_DNA"/>
</dbReference>
<feature type="transmembrane region" description="Helical" evidence="1">
    <location>
        <begin position="215"/>
        <end position="234"/>
    </location>
</feature>
<keyword evidence="1" id="KW-0812">Transmembrane</keyword>
<gene>
    <name evidence="2" type="ORF">FHR70_001239</name>
</gene>
<feature type="transmembrane region" description="Helical" evidence="1">
    <location>
        <begin position="270"/>
        <end position="290"/>
    </location>
</feature>
<protein>
    <submittedName>
        <fullName evidence="2">Uncharacterized protein involved in response to NO</fullName>
    </submittedName>
</protein>
<feature type="transmembrane region" description="Helical" evidence="1">
    <location>
        <begin position="23"/>
        <end position="43"/>
    </location>
</feature>
<feature type="transmembrane region" description="Helical" evidence="1">
    <location>
        <begin position="240"/>
        <end position="258"/>
    </location>
</feature>
<keyword evidence="3" id="KW-1185">Reference proteome</keyword>
<comment type="caution">
    <text evidence="2">The sequence shown here is derived from an EMBL/GenBank/DDBJ whole genome shotgun (WGS) entry which is preliminary data.</text>
</comment>
<evidence type="ECO:0000313" key="2">
    <source>
        <dbReference type="EMBL" id="MBB3018199.1"/>
    </source>
</evidence>
<feature type="transmembrane region" description="Helical" evidence="1">
    <location>
        <begin position="176"/>
        <end position="195"/>
    </location>
</feature>
<organism evidence="2 3">
    <name type="scientific">Microvirga lupini</name>
    <dbReference type="NCBI Taxonomy" id="420324"/>
    <lineage>
        <taxon>Bacteria</taxon>
        <taxon>Pseudomonadati</taxon>
        <taxon>Pseudomonadota</taxon>
        <taxon>Alphaproteobacteria</taxon>
        <taxon>Hyphomicrobiales</taxon>
        <taxon>Methylobacteriaceae</taxon>
        <taxon>Microvirga</taxon>
    </lineage>
</organism>
<accession>A0A7W4YWI2</accession>
<dbReference type="InterPro" id="IPR010266">
    <property type="entry name" value="NnrS"/>
</dbReference>
<feature type="transmembrane region" description="Helical" evidence="1">
    <location>
        <begin position="93"/>
        <end position="111"/>
    </location>
</feature>
<evidence type="ECO:0000313" key="3">
    <source>
        <dbReference type="Proteomes" id="UP000532010"/>
    </source>
</evidence>
<feature type="transmembrane region" description="Helical" evidence="1">
    <location>
        <begin position="362"/>
        <end position="385"/>
    </location>
</feature>
<feature type="transmembrane region" description="Helical" evidence="1">
    <location>
        <begin position="338"/>
        <end position="356"/>
    </location>
</feature>
<feature type="transmembrane region" description="Helical" evidence="1">
    <location>
        <begin position="117"/>
        <end position="134"/>
    </location>
</feature>
<dbReference type="AlphaFoldDB" id="A0A7W4YWI2"/>
<feature type="transmembrane region" description="Helical" evidence="1">
    <location>
        <begin position="302"/>
        <end position="318"/>
    </location>
</feature>
<keyword evidence="1" id="KW-1133">Transmembrane helix</keyword>
<reference evidence="2 3" key="1">
    <citation type="submission" date="2020-08" db="EMBL/GenBank/DDBJ databases">
        <title>The Agave Microbiome: Exploring the role of microbial communities in plant adaptations to desert environments.</title>
        <authorList>
            <person name="Partida-Martinez L.P."/>
        </authorList>
    </citation>
    <scope>NUCLEOTIDE SEQUENCE [LARGE SCALE GENOMIC DNA]</scope>
    <source>
        <strain evidence="2 3">AT3.9</strain>
    </source>
</reference>
<feature type="transmembrane region" description="Helical" evidence="1">
    <location>
        <begin position="63"/>
        <end position="81"/>
    </location>
</feature>
<dbReference type="RefSeq" id="WP_183448086.1">
    <property type="nucleotide sequence ID" value="NZ_JACHWB010000001.1"/>
</dbReference>
<feature type="transmembrane region" description="Helical" evidence="1">
    <location>
        <begin position="146"/>
        <end position="164"/>
    </location>
</feature>
<dbReference type="Proteomes" id="UP000532010">
    <property type="component" value="Unassembled WGS sequence"/>
</dbReference>